<dbReference type="GeneTree" id="ENSGT00940000178166"/>
<sequence length="122" mass="13292">MLDGFSTTVPECLASAPSINSEIRNGVTVKQTKRSIFLQVPAMTGSVHPRNLEDPLLLKTIYIAAIRCRANAPTSRSKYAPQMQQGALHRSLCKQNVLCASKADFAGLAKTDSRLRCSQQTT</sequence>
<keyword evidence="2" id="KW-1185">Reference proteome</keyword>
<reference evidence="1" key="1">
    <citation type="submission" date="2025-08" db="UniProtKB">
        <authorList>
            <consortium name="Ensembl"/>
        </authorList>
    </citation>
    <scope>IDENTIFICATION</scope>
</reference>
<dbReference type="Bgee" id="ENSNBRG00000000719">
    <property type="expression patterns" value="Expressed in zone of skin and 6 other cell types or tissues"/>
</dbReference>
<name>A0A3Q4M2B7_NEOBR</name>
<protein>
    <submittedName>
        <fullName evidence="1">Uncharacterized protein</fullName>
    </submittedName>
</protein>
<accession>A0A3Q4M2B7</accession>
<dbReference type="Ensembl" id="ENSNBRT00000000861.1">
    <property type="protein sequence ID" value="ENSNBRP00000000814.1"/>
    <property type="gene ID" value="ENSNBRG00000000719.1"/>
</dbReference>
<reference evidence="1" key="2">
    <citation type="submission" date="2025-09" db="UniProtKB">
        <authorList>
            <consortium name="Ensembl"/>
        </authorList>
    </citation>
    <scope>IDENTIFICATION</scope>
</reference>
<dbReference type="Proteomes" id="UP000261580">
    <property type="component" value="Unassembled WGS sequence"/>
</dbReference>
<proteinExistence type="predicted"/>
<evidence type="ECO:0000313" key="1">
    <source>
        <dbReference type="Ensembl" id="ENSNBRP00000000814.1"/>
    </source>
</evidence>
<dbReference type="AlphaFoldDB" id="A0A3Q4M2B7"/>
<evidence type="ECO:0000313" key="2">
    <source>
        <dbReference type="Proteomes" id="UP000261580"/>
    </source>
</evidence>
<organism evidence="1 2">
    <name type="scientific">Neolamprologus brichardi</name>
    <name type="common">Fairy cichlid</name>
    <name type="synonym">Lamprologus brichardi</name>
    <dbReference type="NCBI Taxonomy" id="32507"/>
    <lineage>
        <taxon>Eukaryota</taxon>
        <taxon>Metazoa</taxon>
        <taxon>Chordata</taxon>
        <taxon>Craniata</taxon>
        <taxon>Vertebrata</taxon>
        <taxon>Euteleostomi</taxon>
        <taxon>Actinopterygii</taxon>
        <taxon>Neopterygii</taxon>
        <taxon>Teleostei</taxon>
        <taxon>Neoteleostei</taxon>
        <taxon>Acanthomorphata</taxon>
        <taxon>Ovalentaria</taxon>
        <taxon>Cichlomorphae</taxon>
        <taxon>Cichliformes</taxon>
        <taxon>Cichlidae</taxon>
        <taxon>African cichlids</taxon>
        <taxon>Pseudocrenilabrinae</taxon>
        <taxon>Lamprologini</taxon>
        <taxon>Neolamprologus</taxon>
    </lineage>
</organism>